<keyword evidence="5" id="KW-0732">Signal</keyword>
<keyword evidence="3 4" id="KW-0472">Membrane</keyword>
<dbReference type="GO" id="GO:0000030">
    <property type="term" value="F:mannosyltransferase activity"/>
    <property type="evidence" value="ECO:0007669"/>
    <property type="project" value="TreeGrafter"/>
</dbReference>
<proteinExistence type="predicted"/>
<dbReference type="PANTHER" id="PTHR44216:SF3">
    <property type="entry name" value="PROTEIN O-MANNOSYL-TRANSFERASE TMTC2"/>
    <property type="match status" value="1"/>
</dbReference>
<sequence>MCTLGLVLFGLLLVRLLLMGAKPPEFASSDNPSSRCPSGLTRTLTFLYLPSFNFLLLVFPKWLSFDWSMDAIPRISSVFDARNFATLLFYHAIYKIVSSYVRKLSAPQSPRGSDDPPKCQVCKTALTQHCRVNNNNNNNNYYLKYNQKEPLLTYKNVYSKCANKCDCARCVRMESLKYKYKSWVVSNRASQNVNRKSLCSSSASVKTNAHVVLLSFAFLIIPFIPATNLFFYVGFVVAERVLYIPSLGYCLLVSFGCNLIYKRTNRRAVIVCATLVLVLVYAIRTLVRNNDWIDEESLYRSGIPINPPKGKSEIRFPFANLLAAVTLAFIRMNLMRKTAVHVSG</sequence>
<feature type="domain" description="DUF1736" evidence="6">
    <location>
        <begin position="21"/>
        <end position="93"/>
    </location>
</feature>
<feature type="transmembrane region" description="Helical" evidence="4">
    <location>
        <begin position="268"/>
        <end position="287"/>
    </location>
</feature>
<gene>
    <name evidence="7" type="ORF">PYX00_009046</name>
</gene>
<dbReference type="InterPro" id="IPR013618">
    <property type="entry name" value="TMTC_DUF1736"/>
</dbReference>
<evidence type="ECO:0000256" key="1">
    <source>
        <dbReference type="ARBA" id="ARBA00022737"/>
    </source>
</evidence>
<comment type="caution">
    <text evidence="7">The sequence shown here is derived from an EMBL/GenBank/DDBJ whole genome shotgun (WGS) entry which is preliminary data.</text>
</comment>
<dbReference type="InterPro" id="IPR052384">
    <property type="entry name" value="TMTC_O-mannosyltransferase"/>
</dbReference>
<feature type="signal peptide" evidence="5">
    <location>
        <begin position="1"/>
        <end position="21"/>
    </location>
</feature>
<evidence type="ECO:0000256" key="4">
    <source>
        <dbReference type="SAM" id="Phobius"/>
    </source>
</evidence>
<evidence type="ECO:0000256" key="3">
    <source>
        <dbReference type="ARBA" id="ARBA00023136"/>
    </source>
</evidence>
<dbReference type="GO" id="GO:0035269">
    <property type="term" value="P:protein O-linked glycosylation via mannose"/>
    <property type="evidence" value="ECO:0007669"/>
    <property type="project" value="TreeGrafter"/>
</dbReference>
<feature type="transmembrane region" description="Helical" evidence="4">
    <location>
        <begin position="44"/>
        <end position="64"/>
    </location>
</feature>
<evidence type="ECO:0000313" key="7">
    <source>
        <dbReference type="EMBL" id="KAL0266536.1"/>
    </source>
</evidence>
<evidence type="ECO:0000259" key="6">
    <source>
        <dbReference type="Pfam" id="PF08409"/>
    </source>
</evidence>
<evidence type="ECO:0000256" key="5">
    <source>
        <dbReference type="SAM" id="SignalP"/>
    </source>
</evidence>
<accession>A0AAW2H9S1</accession>
<evidence type="ECO:0000256" key="2">
    <source>
        <dbReference type="ARBA" id="ARBA00022803"/>
    </source>
</evidence>
<feature type="transmembrane region" description="Helical" evidence="4">
    <location>
        <begin position="211"/>
        <end position="235"/>
    </location>
</feature>
<feature type="chain" id="PRO_5043643502" description="DUF1736 domain-containing protein" evidence="5">
    <location>
        <begin position="22"/>
        <end position="344"/>
    </location>
</feature>
<protein>
    <recommendedName>
        <fullName evidence="6">DUF1736 domain-containing protein</fullName>
    </recommendedName>
</protein>
<name>A0AAW2H9S1_9NEOP</name>
<keyword evidence="4" id="KW-1133">Transmembrane helix</keyword>
<dbReference type="EMBL" id="JARGDH010000005">
    <property type="protein sequence ID" value="KAL0266536.1"/>
    <property type="molecule type" value="Genomic_DNA"/>
</dbReference>
<dbReference type="GO" id="GO:0005789">
    <property type="term" value="C:endoplasmic reticulum membrane"/>
    <property type="evidence" value="ECO:0007669"/>
    <property type="project" value="TreeGrafter"/>
</dbReference>
<feature type="transmembrane region" description="Helical" evidence="4">
    <location>
        <begin position="314"/>
        <end position="334"/>
    </location>
</feature>
<dbReference type="Pfam" id="PF08409">
    <property type="entry name" value="TMTC_DUF1736"/>
    <property type="match status" value="1"/>
</dbReference>
<dbReference type="AlphaFoldDB" id="A0AAW2H9S1"/>
<keyword evidence="4" id="KW-0812">Transmembrane</keyword>
<keyword evidence="2" id="KW-0802">TPR repeat</keyword>
<organism evidence="7">
    <name type="scientific">Menopon gallinae</name>
    <name type="common">poultry shaft louse</name>
    <dbReference type="NCBI Taxonomy" id="328185"/>
    <lineage>
        <taxon>Eukaryota</taxon>
        <taxon>Metazoa</taxon>
        <taxon>Ecdysozoa</taxon>
        <taxon>Arthropoda</taxon>
        <taxon>Hexapoda</taxon>
        <taxon>Insecta</taxon>
        <taxon>Pterygota</taxon>
        <taxon>Neoptera</taxon>
        <taxon>Paraneoptera</taxon>
        <taxon>Psocodea</taxon>
        <taxon>Troctomorpha</taxon>
        <taxon>Phthiraptera</taxon>
        <taxon>Amblycera</taxon>
        <taxon>Menoponidae</taxon>
        <taxon>Menopon</taxon>
    </lineage>
</organism>
<reference evidence="7" key="1">
    <citation type="journal article" date="2024" name="Gigascience">
        <title>Chromosome-level genome of the poultry shaft louse Menopon gallinae provides insight into the host-switching and adaptive evolution of parasitic lice.</title>
        <authorList>
            <person name="Xu Y."/>
            <person name="Ma L."/>
            <person name="Liu S."/>
            <person name="Liang Y."/>
            <person name="Liu Q."/>
            <person name="He Z."/>
            <person name="Tian L."/>
            <person name="Duan Y."/>
            <person name="Cai W."/>
            <person name="Li H."/>
            <person name="Song F."/>
        </authorList>
    </citation>
    <scope>NUCLEOTIDE SEQUENCE</scope>
    <source>
        <strain evidence="7">Cailab_2023a</strain>
    </source>
</reference>
<keyword evidence="1" id="KW-0677">Repeat</keyword>
<feature type="transmembrane region" description="Helical" evidence="4">
    <location>
        <begin position="241"/>
        <end position="261"/>
    </location>
</feature>
<dbReference type="PANTHER" id="PTHR44216">
    <property type="entry name" value="PROTEIN O-MANNOSYL-TRANSFERASE TMTC2"/>
    <property type="match status" value="1"/>
</dbReference>